<gene>
    <name evidence="2" type="primary">65</name>
    <name evidence="2" type="ORF">SEA_SILENTRX_65</name>
</gene>
<feature type="compositionally biased region" description="Low complexity" evidence="1">
    <location>
        <begin position="21"/>
        <end position="30"/>
    </location>
</feature>
<organism evidence="2 3">
    <name type="scientific">Arthrobacter phage SilentRX</name>
    <dbReference type="NCBI Taxonomy" id="2836091"/>
    <lineage>
        <taxon>Viruses</taxon>
        <taxon>Duplodnaviria</taxon>
        <taxon>Heunggongvirae</taxon>
        <taxon>Uroviricota</taxon>
        <taxon>Caudoviricetes</taxon>
        <taxon>Silentrexvirus</taxon>
        <taxon>Silentrexvirus silentrx</taxon>
    </lineage>
</organism>
<reference evidence="2" key="1">
    <citation type="submission" date="2021-04" db="EMBL/GenBank/DDBJ databases">
        <authorList>
            <person name="Edwards E.G."/>
            <person name="Siddiqui F.A."/>
            <person name="Anastasi R.E."/>
            <person name="Conroy D.J."/>
            <person name="Gerton T.J."/>
            <person name="Laizure I.E."/>
            <person name="Reynolds J.D."/>
            <person name="Ulker M."/>
            <person name="Ouellette S.K."/>
            <person name="Duggan K.O."/>
            <person name="Johnson K.C."/>
            <person name="MacLea K.S."/>
            <person name="Garlena R.A."/>
            <person name="Russell D.A."/>
            <person name="Jacobs-Sera D."/>
            <person name="Hatfull G.F."/>
        </authorList>
    </citation>
    <scope>NUCLEOTIDE SEQUENCE</scope>
</reference>
<evidence type="ECO:0000313" key="3">
    <source>
        <dbReference type="Proteomes" id="UP000693725"/>
    </source>
</evidence>
<accession>A0A8F3INL7</accession>
<keyword evidence="3" id="KW-1185">Reference proteome</keyword>
<dbReference type="RefSeq" id="YP_010656446.1">
    <property type="nucleotide sequence ID" value="NC_070838.1"/>
</dbReference>
<dbReference type="Proteomes" id="UP000693725">
    <property type="component" value="Segment"/>
</dbReference>
<sequence>MGMQDQYDDGRYDPVPDEDYGYYPGPYGRRTPYKKSKGTHTMTTASDRIELQKALDLRETLNQRISLLQEKVAQRPAEPGAAHGDAFAIDVKYSTRGTRYRFLFQRGPKGGWFSTGQKSDNSYFPTWDALVDWLNGPDVAWYSSMVALNMGPIVMDGSK</sequence>
<proteinExistence type="predicted"/>
<dbReference type="KEGG" id="vg:77932323"/>
<feature type="region of interest" description="Disordered" evidence="1">
    <location>
        <begin position="1"/>
        <end position="41"/>
    </location>
</feature>
<evidence type="ECO:0000256" key="1">
    <source>
        <dbReference type="SAM" id="MobiDB-lite"/>
    </source>
</evidence>
<dbReference type="EMBL" id="MW862992">
    <property type="protein sequence ID" value="QWY82805.1"/>
    <property type="molecule type" value="Genomic_DNA"/>
</dbReference>
<name>A0A8F3INL7_9CAUD</name>
<dbReference type="GeneID" id="77932323"/>
<evidence type="ECO:0000313" key="2">
    <source>
        <dbReference type="EMBL" id="QWY82805.1"/>
    </source>
</evidence>
<protein>
    <submittedName>
        <fullName evidence="2">Uncharacterized protein</fullName>
    </submittedName>
</protein>